<proteinExistence type="predicted"/>
<dbReference type="SUPFAM" id="SSF55785">
    <property type="entry name" value="PYP-like sensor domain (PAS domain)"/>
    <property type="match status" value="2"/>
</dbReference>
<dbReference type="Pfam" id="PF13185">
    <property type="entry name" value="GAF_2"/>
    <property type="match status" value="1"/>
</dbReference>
<dbReference type="PANTHER" id="PTHR44757:SF2">
    <property type="entry name" value="BIOFILM ARCHITECTURE MAINTENANCE PROTEIN MBAA"/>
    <property type="match status" value="1"/>
</dbReference>
<sequence length="305" mass="34470">EGVSDEFARAVDGIKIGEGIYGEVAKTCQPMVVDDTSYDPRFTIPEVSKMRIEIQLIVPMVLRGQIKGILCVAMRRPRQFPLEDMELLTAIGAQIATAMENARLYEKERLVAQRLAISERNYRQLFENASDAIWVHDLEGNITAANEAAGKLVGYSPEELKKMNVRKFLSEESLNLTSQIRHKLLEKEPVEQPYEQRMMRKDGTEAILLLSTNLVTENGKPTGFQHIARDITEKKRAEEMLTKIINGSPIPTFAINKQHKVTHWNTALESLSGIKKDEVVTTDKQWVAFYTEKRPVMADLIVDGA</sequence>
<reference evidence="3" key="1">
    <citation type="journal article" date="2014" name="Front. Microbiol.">
        <title>High frequency of phylogenetically diverse reductive dehalogenase-homologous genes in deep subseafloor sedimentary metagenomes.</title>
        <authorList>
            <person name="Kawai M."/>
            <person name="Futagami T."/>
            <person name="Toyoda A."/>
            <person name="Takaki Y."/>
            <person name="Nishi S."/>
            <person name="Hori S."/>
            <person name="Arai W."/>
            <person name="Tsubouchi T."/>
            <person name="Morono Y."/>
            <person name="Uchiyama I."/>
            <person name="Ito T."/>
            <person name="Fujiyama A."/>
            <person name="Inagaki F."/>
            <person name="Takami H."/>
        </authorList>
    </citation>
    <scope>NUCLEOTIDE SEQUENCE</scope>
    <source>
        <strain evidence="3">Expedition CK06-06</strain>
    </source>
</reference>
<dbReference type="PROSITE" id="PS50113">
    <property type="entry name" value="PAC"/>
    <property type="match status" value="1"/>
</dbReference>
<feature type="domain" description="PAC" evidence="2">
    <location>
        <begin position="192"/>
        <end position="243"/>
    </location>
</feature>
<dbReference type="InterPro" id="IPR000700">
    <property type="entry name" value="PAS-assoc_C"/>
</dbReference>
<dbReference type="CDD" id="cd00130">
    <property type="entry name" value="PAS"/>
    <property type="match status" value="1"/>
</dbReference>
<dbReference type="Pfam" id="PF00989">
    <property type="entry name" value="PAS"/>
    <property type="match status" value="2"/>
</dbReference>
<organism evidence="3">
    <name type="scientific">marine sediment metagenome</name>
    <dbReference type="NCBI Taxonomy" id="412755"/>
    <lineage>
        <taxon>unclassified sequences</taxon>
        <taxon>metagenomes</taxon>
        <taxon>ecological metagenomes</taxon>
    </lineage>
</organism>
<dbReference type="PANTHER" id="PTHR44757">
    <property type="entry name" value="DIGUANYLATE CYCLASE DGCP"/>
    <property type="match status" value="1"/>
</dbReference>
<dbReference type="InterPro" id="IPR003018">
    <property type="entry name" value="GAF"/>
</dbReference>
<name>X1R551_9ZZZZ</name>
<feature type="domain" description="PAS" evidence="1">
    <location>
        <begin position="237"/>
        <end position="280"/>
    </location>
</feature>
<dbReference type="InterPro" id="IPR001610">
    <property type="entry name" value="PAC"/>
</dbReference>
<dbReference type="SMART" id="SM00091">
    <property type="entry name" value="PAS"/>
    <property type="match status" value="2"/>
</dbReference>
<feature type="non-terminal residue" evidence="3">
    <location>
        <position position="305"/>
    </location>
</feature>
<feature type="non-terminal residue" evidence="3">
    <location>
        <position position="1"/>
    </location>
</feature>
<dbReference type="NCBIfam" id="TIGR00229">
    <property type="entry name" value="sensory_box"/>
    <property type="match status" value="1"/>
</dbReference>
<dbReference type="InterPro" id="IPR013767">
    <property type="entry name" value="PAS_fold"/>
</dbReference>
<dbReference type="GO" id="GO:0006355">
    <property type="term" value="P:regulation of DNA-templated transcription"/>
    <property type="evidence" value="ECO:0007669"/>
    <property type="project" value="InterPro"/>
</dbReference>
<dbReference type="Gene3D" id="3.30.450.20">
    <property type="entry name" value="PAS domain"/>
    <property type="match status" value="2"/>
</dbReference>
<evidence type="ECO:0008006" key="4">
    <source>
        <dbReference type="Google" id="ProtNLM"/>
    </source>
</evidence>
<dbReference type="Gene3D" id="3.30.450.40">
    <property type="match status" value="1"/>
</dbReference>
<dbReference type="InterPro" id="IPR029016">
    <property type="entry name" value="GAF-like_dom_sf"/>
</dbReference>
<dbReference type="InterPro" id="IPR052155">
    <property type="entry name" value="Biofilm_reg_signaling"/>
</dbReference>
<protein>
    <recommendedName>
        <fullName evidence="4">PAS domain-containing protein</fullName>
    </recommendedName>
</protein>
<comment type="caution">
    <text evidence="3">The sequence shown here is derived from an EMBL/GenBank/DDBJ whole genome shotgun (WGS) entry which is preliminary data.</text>
</comment>
<evidence type="ECO:0000313" key="3">
    <source>
        <dbReference type="EMBL" id="GAI75648.1"/>
    </source>
</evidence>
<evidence type="ECO:0000259" key="1">
    <source>
        <dbReference type="PROSITE" id="PS50112"/>
    </source>
</evidence>
<dbReference type="PROSITE" id="PS50112">
    <property type="entry name" value="PAS"/>
    <property type="match status" value="2"/>
</dbReference>
<accession>X1R551</accession>
<dbReference type="InterPro" id="IPR000014">
    <property type="entry name" value="PAS"/>
</dbReference>
<dbReference type="InterPro" id="IPR035965">
    <property type="entry name" value="PAS-like_dom_sf"/>
</dbReference>
<dbReference type="SMART" id="SM00086">
    <property type="entry name" value="PAC"/>
    <property type="match status" value="1"/>
</dbReference>
<dbReference type="EMBL" id="BARW01014433">
    <property type="protein sequence ID" value="GAI75648.1"/>
    <property type="molecule type" value="Genomic_DNA"/>
</dbReference>
<gene>
    <name evidence="3" type="ORF">S12H4_25584</name>
</gene>
<dbReference type="AlphaFoldDB" id="X1R551"/>
<feature type="domain" description="PAS" evidence="1">
    <location>
        <begin position="118"/>
        <end position="188"/>
    </location>
</feature>
<dbReference type="SUPFAM" id="SSF55781">
    <property type="entry name" value="GAF domain-like"/>
    <property type="match status" value="1"/>
</dbReference>
<evidence type="ECO:0000259" key="2">
    <source>
        <dbReference type="PROSITE" id="PS50113"/>
    </source>
</evidence>